<dbReference type="EMBL" id="JAFNEN010000321">
    <property type="protein sequence ID" value="KAG8185899.1"/>
    <property type="molecule type" value="Genomic_DNA"/>
</dbReference>
<protein>
    <submittedName>
        <fullName evidence="1">Uncharacterized protein</fullName>
    </submittedName>
</protein>
<accession>A0AAV6UNQ2</accession>
<proteinExistence type="predicted"/>
<name>A0AAV6UNQ2_9ARAC</name>
<keyword evidence="2" id="KW-1185">Reference proteome</keyword>
<dbReference type="Proteomes" id="UP000827092">
    <property type="component" value="Unassembled WGS sequence"/>
</dbReference>
<evidence type="ECO:0000313" key="1">
    <source>
        <dbReference type="EMBL" id="KAG8185899.1"/>
    </source>
</evidence>
<reference evidence="1 2" key="1">
    <citation type="journal article" date="2022" name="Nat. Ecol. Evol.">
        <title>A masculinizing supergene underlies an exaggerated male reproductive morph in a spider.</title>
        <authorList>
            <person name="Hendrickx F."/>
            <person name="De Corte Z."/>
            <person name="Sonet G."/>
            <person name="Van Belleghem S.M."/>
            <person name="Kostlbacher S."/>
            <person name="Vangestel C."/>
        </authorList>
    </citation>
    <scope>NUCLEOTIDE SEQUENCE [LARGE SCALE GENOMIC DNA]</scope>
    <source>
        <strain evidence="1">W744_W776</strain>
    </source>
</reference>
<gene>
    <name evidence="1" type="ORF">JTE90_028899</name>
</gene>
<comment type="caution">
    <text evidence="1">The sequence shown here is derived from an EMBL/GenBank/DDBJ whole genome shotgun (WGS) entry which is preliminary data.</text>
</comment>
<organism evidence="1 2">
    <name type="scientific">Oedothorax gibbosus</name>
    <dbReference type="NCBI Taxonomy" id="931172"/>
    <lineage>
        <taxon>Eukaryota</taxon>
        <taxon>Metazoa</taxon>
        <taxon>Ecdysozoa</taxon>
        <taxon>Arthropoda</taxon>
        <taxon>Chelicerata</taxon>
        <taxon>Arachnida</taxon>
        <taxon>Araneae</taxon>
        <taxon>Araneomorphae</taxon>
        <taxon>Entelegynae</taxon>
        <taxon>Araneoidea</taxon>
        <taxon>Linyphiidae</taxon>
        <taxon>Erigoninae</taxon>
        <taxon>Oedothorax</taxon>
    </lineage>
</organism>
<sequence length="89" mass="9713">MASKTLGAKQTIIYSPNVVTPENCSTLIEGGVSSSHLDGKWGMNLTRWHREEPFPSCLTCRHPPFSADFTCISLLFFLNRGGGVKELGA</sequence>
<evidence type="ECO:0000313" key="2">
    <source>
        <dbReference type="Proteomes" id="UP000827092"/>
    </source>
</evidence>
<dbReference type="AlphaFoldDB" id="A0AAV6UNQ2"/>